<gene>
    <name evidence="2" type="ORF">GLIP_1250</name>
</gene>
<protein>
    <recommendedName>
        <fullName evidence="1">Nitrate/nitrite sensing protein domain-containing protein</fullName>
    </recommendedName>
</protein>
<dbReference type="AlphaFoldDB" id="K6XQD9"/>
<evidence type="ECO:0000313" key="2">
    <source>
        <dbReference type="EMBL" id="GAC13891.1"/>
    </source>
</evidence>
<dbReference type="RefSeq" id="WP_008843708.1">
    <property type="nucleotide sequence ID" value="NZ_BAEN01000023.1"/>
</dbReference>
<proteinExistence type="predicted"/>
<dbReference type="InterPro" id="IPR013587">
    <property type="entry name" value="Nitrate/nitrite_sensing"/>
</dbReference>
<evidence type="ECO:0000313" key="3">
    <source>
        <dbReference type="Proteomes" id="UP000006334"/>
    </source>
</evidence>
<name>K6XQD9_9ALTE</name>
<dbReference type="Pfam" id="PF08376">
    <property type="entry name" value="NIT"/>
    <property type="match status" value="1"/>
</dbReference>
<accession>K6XQD9</accession>
<comment type="caution">
    <text evidence="2">The sequence shown here is derived from an EMBL/GenBank/DDBJ whole genome shotgun (WGS) entry which is preliminary data.</text>
</comment>
<dbReference type="Proteomes" id="UP000006334">
    <property type="component" value="Unassembled WGS sequence"/>
</dbReference>
<reference evidence="2 3" key="1">
    <citation type="journal article" date="2017" name="Antonie Van Leeuwenhoek">
        <title>Rhizobium rhizosphaerae sp. nov., a novel species isolated from rice rhizosphere.</title>
        <authorList>
            <person name="Zhao J.J."/>
            <person name="Zhang J."/>
            <person name="Zhang R.J."/>
            <person name="Zhang C.W."/>
            <person name="Yin H.Q."/>
            <person name="Zhang X.X."/>
        </authorList>
    </citation>
    <scope>NUCLEOTIDE SEQUENCE [LARGE SCALE GENOMIC DNA]</scope>
    <source>
        <strain evidence="2 3">E3</strain>
    </source>
</reference>
<feature type="domain" description="Nitrate/nitrite sensing protein" evidence="1">
    <location>
        <begin position="44"/>
        <end position="267"/>
    </location>
</feature>
<sequence>MLETLTIILTLLIFSLVSIRAYSRVTERLKLVRTLDLISQLKTLITSLQRHRGLSAGYLNGNNRVEPLILELRQKIYLCMVSLDRDRVFSRQSRWLSFMDHWPRLEKNCFGLTGQESFTQHTNLIENLLRLLEVAAQEWKRSHNLPREIIDLQCIWKELPMAVEFIGQARAIGMAVAVSGNITKLERNKIKFLEQKIQEYSLTSFSRLAGRSNEESKELIISARNACKVFTETLKHELILPSDVHLNSDSYFTLASSTMESMNNLLDNEIKRIKAYT</sequence>
<evidence type="ECO:0000259" key="1">
    <source>
        <dbReference type="Pfam" id="PF08376"/>
    </source>
</evidence>
<organism evidence="2 3">
    <name type="scientific">Aliiglaciecola lipolytica E3</name>
    <dbReference type="NCBI Taxonomy" id="1127673"/>
    <lineage>
        <taxon>Bacteria</taxon>
        <taxon>Pseudomonadati</taxon>
        <taxon>Pseudomonadota</taxon>
        <taxon>Gammaproteobacteria</taxon>
        <taxon>Alteromonadales</taxon>
        <taxon>Alteromonadaceae</taxon>
        <taxon>Aliiglaciecola</taxon>
    </lineage>
</organism>
<keyword evidence="3" id="KW-1185">Reference proteome</keyword>
<dbReference type="OrthoDB" id="9180266at2"/>
<dbReference type="STRING" id="1127673.GLIP_1250"/>
<dbReference type="EMBL" id="BAEN01000023">
    <property type="protein sequence ID" value="GAC13891.1"/>
    <property type="molecule type" value="Genomic_DNA"/>
</dbReference>
<dbReference type="eggNOG" id="COG2202">
    <property type="taxonomic scope" value="Bacteria"/>
</dbReference>